<organism evidence="2 3">
    <name type="scientific">Tanacetum coccineum</name>
    <dbReference type="NCBI Taxonomy" id="301880"/>
    <lineage>
        <taxon>Eukaryota</taxon>
        <taxon>Viridiplantae</taxon>
        <taxon>Streptophyta</taxon>
        <taxon>Embryophyta</taxon>
        <taxon>Tracheophyta</taxon>
        <taxon>Spermatophyta</taxon>
        <taxon>Magnoliopsida</taxon>
        <taxon>eudicotyledons</taxon>
        <taxon>Gunneridae</taxon>
        <taxon>Pentapetalae</taxon>
        <taxon>asterids</taxon>
        <taxon>campanulids</taxon>
        <taxon>Asterales</taxon>
        <taxon>Asteraceae</taxon>
        <taxon>Asteroideae</taxon>
        <taxon>Anthemideae</taxon>
        <taxon>Anthemidinae</taxon>
        <taxon>Tanacetum</taxon>
    </lineage>
</organism>
<reference evidence="2" key="1">
    <citation type="journal article" date="2022" name="Int. J. Mol. Sci.">
        <title>Draft Genome of Tanacetum Coccineum: Genomic Comparison of Closely Related Tanacetum-Family Plants.</title>
        <authorList>
            <person name="Yamashiro T."/>
            <person name="Shiraishi A."/>
            <person name="Nakayama K."/>
            <person name="Satake H."/>
        </authorList>
    </citation>
    <scope>NUCLEOTIDE SEQUENCE</scope>
</reference>
<proteinExistence type="predicted"/>
<evidence type="ECO:0008006" key="4">
    <source>
        <dbReference type="Google" id="ProtNLM"/>
    </source>
</evidence>
<name>A0ABQ5DDB2_9ASTR</name>
<dbReference type="EMBL" id="BQNB010015207">
    <property type="protein sequence ID" value="GJT37241.1"/>
    <property type="molecule type" value="Genomic_DNA"/>
</dbReference>
<evidence type="ECO:0000313" key="3">
    <source>
        <dbReference type="Proteomes" id="UP001151760"/>
    </source>
</evidence>
<accession>A0ABQ5DDB2</accession>
<evidence type="ECO:0000313" key="2">
    <source>
        <dbReference type="EMBL" id="GJT37241.1"/>
    </source>
</evidence>
<feature type="region of interest" description="Disordered" evidence="1">
    <location>
        <begin position="199"/>
        <end position="223"/>
    </location>
</feature>
<evidence type="ECO:0000256" key="1">
    <source>
        <dbReference type="SAM" id="MobiDB-lite"/>
    </source>
</evidence>
<feature type="compositionally biased region" description="Basic and acidic residues" evidence="1">
    <location>
        <begin position="300"/>
        <end position="309"/>
    </location>
</feature>
<reference evidence="2" key="2">
    <citation type="submission" date="2022-01" db="EMBL/GenBank/DDBJ databases">
        <authorList>
            <person name="Yamashiro T."/>
            <person name="Shiraishi A."/>
            <person name="Satake H."/>
            <person name="Nakayama K."/>
        </authorList>
    </citation>
    <scope>NUCLEOTIDE SEQUENCE</scope>
</reference>
<comment type="caution">
    <text evidence="2">The sequence shown here is derived from an EMBL/GenBank/DDBJ whole genome shotgun (WGS) entry which is preliminary data.</text>
</comment>
<dbReference type="Proteomes" id="UP001151760">
    <property type="component" value="Unassembled WGS sequence"/>
</dbReference>
<feature type="region of interest" description="Disordered" evidence="1">
    <location>
        <begin position="300"/>
        <end position="341"/>
    </location>
</feature>
<protein>
    <recommendedName>
        <fullName evidence="4">RNA-directed DNA polymerase, eukaryota</fullName>
    </recommendedName>
</protein>
<gene>
    <name evidence="2" type="ORF">Tco_0937106</name>
</gene>
<feature type="compositionally biased region" description="Acidic residues" evidence="1">
    <location>
        <begin position="199"/>
        <end position="211"/>
    </location>
</feature>
<sequence length="341" mass="38741">MSDQVLPSLILDDSCISDRDFSLSLMGKVKDITNITAPIIKNLKLLLLPTPLMLRRGIHQVLPSLILDDSCISDRDFSLSLMGKVKDITVMPNLYVIMENKGFQNLSLTYLGGLWVLIEMVSIAKEKLLNHTVASKWGDLVEWDDLAKKFPFFKRFCVKTKLNEIIAERFKVIAKGLVYWVRAKEMEAWDPFICNDSYEGESSDDDEEDAKDDGSQSGDKVTTDNDVERVFESSYMHNNDLLYDYSYNNIMPDKDKFLFDDPFNLYDILNKRKDSADDLKYPPGFTSSVINVEEVNKKVKGDTSNEVNEHVNSSSNKLEESVPKGKLSSNNSVCSKRVHTS</sequence>
<keyword evidence="3" id="KW-1185">Reference proteome</keyword>